<dbReference type="InterPro" id="IPR035093">
    <property type="entry name" value="RelE/ParE_toxin_dom_sf"/>
</dbReference>
<dbReference type="Gene3D" id="3.30.2310.20">
    <property type="entry name" value="RelE-like"/>
    <property type="match status" value="1"/>
</dbReference>
<name>A0A2U3L1M5_9FIRM</name>
<evidence type="ECO:0000313" key="3">
    <source>
        <dbReference type="Proteomes" id="UP000238916"/>
    </source>
</evidence>
<keyword evidence="1" id="KW-1277">Toxin-antitoxin system</keyword>
<evidence type="ECO:0000256" key="1">
    <source>
        <dbReference type="ARBA" id="ARBA00022649"/>
    </source>
</evidence>
<dbReference type="AlphaFoldDB" id="A0A2U3L1M5"/>
<dbReference type="InterPro" id="IPR007712">
    <property type="entry name" value="RelE/ParE_toxin"/>
</dbReference>
<accession>A0A2U3L1M5</accession>
<dbReference type="OrthoDB" id="9806083at2"/>
<reference evidence="3" key="1">
    <citation type="submission" date="2018-02" db="EMBL/GenBank/DDBJ databases">
        <authorList>
            <person name="Hausmann B."/>
        </authorList>
    </citation>
    <scope>NUCLEOTIDE SEQUENCE [LARGE SCALE GENOMIC DNA]</scope>
    <source>
        <strain evidence="3">Peat soil MAG SbF1</strain>
    </source>
</reference>
<evidence type="ECO:0000313" key="2">
    <source>
        <dbReference type="EMBL" id="SPF45669.1"/>
    </source>
</evidence>
<dbReference type="Pfam" id="PF05016">
    <property type="entry name" value="ParE_toxin"/>
    <property type="match status" value="1"/>
</dbReference>
<dbReference type="EMBL" id="OMOF01000266">
    <property type="protein sequence ID" value="SPF45669.1"/>
    <property type="molecule type" value="Genomic_DNA"/>
</dbReference>
<dbReference type="Proteomes" id="UP000238916">
    <property type="component" value="Unassembled WGS sequence"/>
</dbReference>
<gene>
    <name evidence="2" type="ORF">SBF1_3380006</name>
</gene>
<proteinExistence type="predicted"/>
<sequence length="91" mass="10195">MVVKIRVNPVVAADLQEIKDYIALDNPDAAQKTVKEIVSKIEGLLEFPEIGTLLAPKIKLKSKYRYLISGAYYVFVSVKPTVSTNHFIGMR</sequence>
<organism evidence="2 3">
    <name type="scientific">Candidatus Desulfosporosinus infrequens</name>
    <dbReference type="NCBI Taxonomy" id="2043169"/>
    <lineage>
        <taxon>Bacteria</taxon>
        <taxon>Bacillati</taxon>
        <taxon>Bacillota</taxon>
        <taxon>Clostridia</taxon>
        <taxon>Eubacteriales</taxon>
        <taxon>Desulfitobacteriaceae</taxon>
        <taxon>Desulfosporosinus</taxon>
    </lineage>
</organism>
<protein>
    <submittedName>
        <fullName evidence="2">Addiction module toxin, RelE/StbE family</fullName>
    </submittedName>
</protein>